<proteinExistence type="predicted"/>
<reference evidence="1 2" key="1">
    <citation type="submission" date="2017-10" db="EMBL/GenBank/DDBJ databases">
        <title>Extensive intraspecific genome diversity in a model arbuscular mycorrhizal fungus.</title>
        <authorList>
            <person name="Chen E.C.H."/>
            <person name="Morin E."/>
            <person name="Baudet D."/>
            <person name="Noel J."/>
            <person name="Ndikumana S."/>
            <person name="Charron P."/>
            <person name="St-Onge C."/>
            <person name="Giorgi J."/>
            <person name="Grigoriev I.V."/>
            <person name="Roux C."/>
            <person name="Martin F.M."/>
            <person name="Corradi N."/>
        </authorList>
    </citation>
    <scope>NUCLEOTIDE SEQUENCE [LARGE SCALE GENOMIC DNA]</scope>
    <source>
        <strain evidence="1 2">A1</strain>
    </source>
</reference>
<sequence>MSSQASSPASPASITEEISTRTMSDVVKDFNTEELIEYLGRKDLKLKESHFKILRKEEITGRSFLKLTEEKLERYGMKGGPATVLVEFIEGLSQKLRNYSSLKTLDDLKEMLRRNKVNGEDITNIKQFTPVFEEISDDDKAFKHCMEDIILKLSNVETMTDANEVTRCEFISPILHASIAIAKNLTSQDIFIVLQKDVSGEDATGRVDYAIKSLEDLLCITEGKPRNIKIGYAQNLAQLESAFQTNKKKRTADQAFGNDYFDYIYGIVTTGTEWHFIIYTPDGIYSTSGSEYQINLTKSAVKDNPELLRSNVKRVIGIIVGLLKDRVSVDSSPTSKRARIKKIIKK</sequence>
<evidence type="ECO:0000313" key="1">
    <source>
        <dbReference type="EMBL" id="PKC56308.1"/>
    </source>
</evidence>
<dbReference type="VEuPathDB" id="FungiDB:FUN_007188"/>
<dbReference type="SUPFAM" id="SSF47769">
    <property type="entry name" value="SAM/Pointed domain"/>
    <property type="match status" value="1"/>
</dbReference>
<gene>
    <name evidence="1" type="ORF">RhiirA1_542170</name>
</gene>
<dbReference type="InterPro" id="IPR013761">
    <property type="entry name" value="SAM/pointed_sf"/>
</dbReference>
<dbReference type="AlphaFoldDB" id="A0A2N0QZ27"/>
<dbReference type="EMBL" id="LLXH01002191">
    <property type="protein sequence ID" value="PKC56308.1"/>
    <property type="molecule type" value="Genomic_DNA"/>
</dbReference>
<accession>A0A2N0QZ27</accession>
<evidence type="ECO:0008006" key="3">
    <source>
        <dbReference type="Google" id="ProtNLM"/>
    </source>
</evidence>
<dbReference type="VEuPathDB" id="FungiDB:RhiirFUN_024762"/>
<dbReference type="Gene3D" id="1.10.150.50">
    <property type="entry name" value="Transcription Factor, Ets-1"/>
    <property type="match status" value="1"/>
</dbReference>
<organism evidence="1 2">
    <name type="scientific">Rhizophagus irregularis</name>
    <dbReference type="NCBI Taxonomy" id="588596"/>
    <lineage>
        <taxon>Eukaryota</taxon>
        <taxon>Fungi</taxon>
        <taxon>Fungi incertae sedis</taxon>
        <taxon>Mucoromycota</taxon>
        <taxon>Glomeromycotina</taxon>
        <taxon>Glomeromycetes</taxon>
        <taxon>Glomerales</taxon>
        <taxon>Glomeraceae</taxon>
        <taxon>Rhizophagus</taxon>
    </lineage>
</organism>
<protein>
    <recommendedName>
        <fullName evidence="3">SAM domain-containing protein</fullName>
    </recommendedName>
</protein>
<name>A0A2N0QZ27_9GLOM</name>
<comment type="caution">
    <text evidence="1">The sequence shown here is derived from an EMBL/GenBank/DDBJ whole genome shotgun (WGS) entry which is preliminary data.</text>
</comment>
<dbReference type="VEuPathDB" id="FungiDB:RhiirA1_542170"/>
<dbReference type="Proteomes" id="UP000232688">
    <property type="component" value="Unassembled WGS sequence"/>
</dbReference>
<reference evidence="1 2" key="2">
    <citation type="submission" date="2017-10" db="EMBL/GenBank/DDBJ databases">
        <title>Genome analyses suggest a sexual origin of heterokaryosis in a supposedly ancient asexual fungus.</title>
        <authorList>
            <person name="Corradi N."/>
            <person name="Sedzielewska K."/>
            <person name="Noel J."/>
            <person name="Charron P."/>
            <person name="Farinelli L."/>
            <person name="Marton T."/>
            <person name="Kruger M."/>
            <person name="Pelin A."/>
            <person name="Brachmann A."/>
            <person name="Corradi N."/>
        </authorList>
    </citation>
    <scope>NUCLEOTIDE SEQUENCE [LARGE SCALE GENOMIC DNA]</scope>
    <source>
        <strain evidence="1 2">A1</strain>
    </source>
</reference>
<evidence type="ECO:0000313" key="2">
    <source>
        <dbReference type="Proteomes" id="UP000232688"/>
    </source>
</evidence>